<dbReference type="HOGENOM" id="CLU_1881095_0_0_2"/>
<evidence type="ECO:0000313" key="2">
    <source>
        <dbReference type="EMBL" id="EHQ35243.1"/>
    </source>
</evidence>
<keyword evidence="1" id="KW-1133">Transmembrane helix</keyword>
<feature type="transmembrane region" description="Helical" evidence="1">
    <location>
        <begin position="21"/>
        <end position="39"/>
    </location>
</feature>
<dbReference type="InParanoid" id="H1Z0I6"/>
<dbReference type="Proteomes" id="UP000005741">
    <property type="component" value="Chromosome"/>
</dbReference>
<keyword evidence="1" id="KW-0472">Membrane</keyword>
<keyword evidence="3" id="KW-1185">Reference proteome</keyword>
<organism evidence="2 3">
    <name type="scientific">Methanoplanus limicola DSM 2279</name>
    <dbReference type="NCBI Taxonomy" id="937775"/>
    <lineage>
        <taxon>Archaea</taxon>
        <taxon>Methanobacteriati</taxon>
        <taxon>Methanobacteriota</taxon>
        <taxon>Stenosarchaea group</taxon>
        <taxon>Methanomicrobia</taxon>
        <taxon>Methanomicrobiales</taxon>
        <taxon>Methanomicrobiaceae</taxon>
        <taxon>Methanoplanus</taxon>
    </lineage>
</organism>
<sequence length="135" mass="15021">MNKKAGFSGKIYFDAEETGIIGSYSSFFGLLLIATILSYKTIFAAGFDFIYNDSGIGDAHIAVILMFAAFLIVFVAIPSVPLISEIVNGIREKRWYLVFMLVFLLLIYSVALVFQFVHSYFDFAGEALSVISQSR</sequence>
<evidence type="ECO:0000313" key="3">
    <source>
        <dbReference type="Proteomes" id="UP000005741"/>
    </source>
</evidence>
<reference evidence="2 3" key="1">
    <citation type="submission" date="2011-10" db="EMBL/GenBank/DDBJ databases">
        <title>The Improved High-Quality Draft genome of Methanoplanus limicola DSM 2279.</title>
        <authorList>
            <consortium name="US DOE Joint Genome Institute (JGI-PGF)"/>
            <person name="Lucas S."/>
            <person name="Copeland A."/>
            <person name="Lapidus A."/>
            <person name="Glavina del Rio T."/>
            <person name="Dalin E."/>
            <person name="Tice H."/>
            <person name="Bruce D."/>
            <person name="Goodwin L."/>
            <person name="Pitluck S."/>
            <person name="Peters L."/>
            <person name="Mikhailova N."/>
            <person name="Lu M."/>
            <person name="Kyrpides N."/>
            <person name="Mavromatis K."/>
            <person name="Ivanova N."/>
            <person name="Markowitz V."/>
            <person name="Cheng J.-F."/>
            <person name="Hugenholtz P."/>
            <person name="Woyke T."/>
            <person name="Wu D."/>
            <person name="Wirth R."/>
            <person name="Brambilla E.-M."/>
            <person name="Klenk H.-P."/>
            <person name="Eisen J.A."/>
        </authorList>
    </citation>
    <scope>NUCLEOTIDE SEQUENCE [LARGE SCALE GENOMIC DNA]</scope>
    <source>
        <strain evidence="2 3">DSM 2279</strain>
    </source>
</reference>
<protein>
    <submittedName>
        <fullName evidence="2">Uncharacterized protein</fullName>
    </submittedName>
</protein>
<proteinExistence type="predicted"/>
<accession>H1Z0I6</accession>
<dbReference type="AlphaFoldDB" id="H1Z0I6"/>
<feature type="transmembrane region" description="Helical" evidence="1">
    <location>
        <begin position="59"/>
        <end position="83"/>
    </location>
</feature>
<dbReference type="RefSeq" id="WP_004076986.1">
    <property type="nucleotide sequence ID" value="NZ_CM001436.1"/>
</dbReference>
<dbReference type="EMBL" id="CM001436">
    <property type="protein sequence ID" value="EHQ35243.1"/>
    <property type="molecule type" value="Genomic_DNA"/>
</dbReference>
<evidence type="ECO:0000256" key="1">
    <source>
        <dbReference type="SAM" id="Phobius"/>
    </source>
</evidence>
<feature type="transmembrane region" description="Helical" evidence="1">
    <location>
        <begin position="95"/>
        <end position="117"/>
    </location>
</feature>
<name>H1Z0I6_9EURY</name>
<keyword evidence="1" id="KW-0812">Transmembrane</keyword>
<dbReference type="STRING" id="937775.Metlim_1132"/>
<gene>
    <name evidence="2" type="ORF">Metlim_1132</name>
</gene>